<evidence type="ECO:0000313" key="3">
    <source>
        <dbReference type="Proteomes" id="UP000178419"/>
    </source>
</evidence>
<proteinExistence type="predicted"/>
<sequence length="166" mass="18700">MNRRDIVIGLLILLSLAGVIYYRQKTRPTEEMRVPETLSSSEEVFEEKFKIDIPDDISKSELKDISGGNATGIATRNFENAVFSHTVLADLPDPQEGKFYEGWLVRADVGSENFSQVSTGRMQLAKGGWMLNFESKIDYSDHGKVVITEEERSDATPEKYILEGTF</sequence>
<dbReference type="Proteomes" id="UP000178419">
    <property type="component" value="Unassembled WGS sequence"/>
</dbReference>
<dbReference type="AlphaFoldDB" id="A0A1F7XY32"/>
<keyword evidence="1" id="KW-1133">Transmembrane helix</keyword>
<keyword evidence="1" id="KW-0472">Membrane</keyword>
<protein>
    <recommendedName>
        <fullName evidence="4">Anti-sigma factor</fullName>
    </recommendedName>
</protein>
<evidence type="ECO:0000313" key="2">
    <source>
        <dbReference type="EMBL" id="OGM19936.1"/>
    </source>
</evidence>
<evidence type="ECO:0008006" key="4">
    <source>
        <dbReference type="Google" id="ProtNLM"/>
    </source>
</evidence>
<gene>
    <name evidence="2" type="ORF">A2714_04340</name>
</gene>
<keyword evidence="1" id="KW-0812">Transmembrane</keyword>
<comment type="caution">
    <text evidence="2">The sequence shown here is derived from an EMBL/GenBank/DDBJ whole genome shotgun (WGS) entry which is preliminary data.</text>
</comment>
<accession>A0A1F7XY32</accession>
<reference evidence="2 3" key="1">
    <citation type="journal article" date="2016" name="Nat. Commun.">
        <title>Thousands of microbial genomes shed light on interconnected biogeochemical processes in an aquifer system.</title>
        <authorList>
            <person name="Anantharaman K."/>
            <person name="Brown C.T."/>
            <person name="Hug L.A."/>
            <person name="Sharon I."/>
            <person name="Castelle C.J."/>
            <person name="Probst A.J."/>
            <person name="Thomas B.C."/>
            <person name="Singh A."/>
            <person name="Wilkins M.J."/>
            <person name="Karaoz U."/>
            <person name="Brodie E.L."/>
            <person name="Williams K.H."/>
            <person name="Hubbard S.S."/>
            <person name="Banfield J.F."/>
        </authorList>
    </citation>
    <scope>NUCLEOTIDE SEQUENCE [LARGE SCALE GENOMIC DNA]</scope>
</reference>
<name>A0A1F7XY32_9BACT</name>
<evidence type="ECO:0000256" key="1">
    <source>
        <dbReference type="SAM" id="Phobius"/>
    </source>
</evidence>
<dbReference type="EMBL" id="MGGE01000058">
    <property type="protein sequence ID" value="OGM19936.1"/>
    <property type="molecule type" value="Genomic_DNA"/>
</dbReference>
<organism evidence="2 3">
    <name type="scientific">Candidatus Woesebacteria bacterium RIFCSPHIGHO2_01_FULL_38_9</name>
    <dbReference type="NCBI Taxonomy" id="1802492"/>
    <lineage>
        <taxon>Bacteria</taxon>
        <taxon>Candidatus Woeseibacteriota</taxon>
    </lineage>
</organism>
<feature type="transmembrane region" description="Helical" evidence="1">
    <location>
        <begin position="6"/>
        <end position="23"/>
    </location>
</feature>